<dbReference type="KEGG" id="clup:CLUP02_12224"/>
<dbReference type="GeneID" id="73346198"/>
<dbReference type="AlphaFoldDB" id="A0A9Q8WL19"/>
<dbReference type="Proteomes" id="UP000830671">
    <property type="component" value="Chromosome 6"/>
</dbReference>
<reference evidence="2" key="1">
    <citation type="journal article" date="2021" name="Mol. Plant Microbe Interact.">
        <title>Complete Genome Sequence of the Plant-Pathogenic Fungus Colletotrichum lupini.</title>
        <authorList>
            <person name="Baroncelli R."/>
            <person name="Pensec F."/>
            <person name="Da Lio D."/>
            <person name="Boufleur T."/>
            <person name="Vicente I."/>
            <person name="Sarrocco S."/>
            <person name="Picot A."/>
            <person name="Baraldi E."/>
            <person name="Sukno S."/>
            <person name="Thon M."/>
            <person name="Le Floch G."/>
        </authorList>
    </citation>
    <scope>NUCLEOTIDE SEQUENCE</scope>
    <source>
        <strain evidence="2">IMI 504893</strain>
    </source>
</reference>
<evidence type="ECO:0000313" key="2">
    <source>
        <dbReference type="EMBL" id="UQC86722.1"/>
    </source>
</evidence>
<feature type="compositionally biased region" description="Basic and acidic residues" evidence="1">
    <location>
        <begin position="28"/>
        <end position="37"/>
    </location>
</feature>
<accession>A0A9Q8WL19</accession>
<organism evidence="2 3">
    <name type="scientific">Colletotrichum lupini</name>
    <dbReference type="NCBI Taxonomy" id="145971"/>
    <lineage>
        <taxon>Eukaryota</taxon>
        <taxon>Fungi</taxon>
        <taxon>Dikarya</taxon>
        <taxon>Ascomycota</taxon>
        <taxon>Pezizomycotina</taxon>
        <taxon>Sordariomycetes</taxon>
        <taxon>Hypocreomycetidae</taxon>
        <taxon>Glomerellales</taxon>
        <taxon>Glomerellaceae</taxon>
        <taxon>Colletotrichum</taxon>
        <taxon>Colletotrichum acutatum species complex</taxon>
    </lineage>
</organism>
<feature type="region of interest" description="Disordered" evidence="1">
    <location>
        <begin position="131"/>
        <end position="157"/>
    </location>
</feature>
<proteinExistence type="predicted"/>
<dbReference type="RefSeq" id="XP_049148333.1">
    <property type="nucleotide sequence ID" value="XM_049291188.1"/>
</dbReference>
<sequence>MARTLFFPRISSEAPSYRQIEPQSRSKPSIERARKAPVDCSNDGQTVKTWRLMIYTRKVYPCWHRAANDPGAHLMGGSLTVAATTDTQVLCRCCVGGWMTKQGQPGQRNKSILAFDSCYLKELLLADSSNESYSGQKEAGDGGQELHPRKASSDASSLRDLDPYELGRNTGRYEFDFSSSIVDPCIGICIFHTDNSAKAFSQAPKPSLSLVSYIQSGAARLLDTRRSLRFDREILFFFRPVNDTVWVSLALVGKDGTRQNDLSFTLRSTCLPEETMDDATGLSLDCLVFGEGVCATKTCLRRFALFLVAWCASAGYPHQSSLDFASQLAPFPGPPLAGNEGGFLTNVSREVHLMGDHGYRHGFRGVDRLLGPISRGRPRPWERERERDFACRGATTMGVHLSPRWHKDLPTDPFICSVAAFVRPWTIQRHARAGDWRSVDQQVRSRLFPALPPMSGHSVRVREDKPQPIIIILNYLVLLSRTTLTMGWHVVGNPFEDFSPSGSTVGTIFRRHGKTERAEKDGVPER</sequence>
<evidence type="ECO:0000256" key="1">
    <source>
        <dbReference type="SAM" id="MobiDB-lite"/>
    </source>
</evidence>
<feature type="compositionally biased region" description="Basic and acidic residues" evidence="1">
    <location>
        <begin position="138"/>
        <end position="157"/>
    </location>
</feature>
<feature type="region of interest" description="Disordered" evidence="1">
    <location>
        <begin position="17"/>
        <end position="41"/>
    </location>
</feature>
<protein>
    <submittedName>
        <fullName evidence="2">Uncharacterized protein</fullName>
    </submittedName>
</protein>
<dbReference type="EMBL" id="CP019478">
    <property type="protein sequence ID" value="UQC86722.1"/>
    <property type="molecule type" value="Genomic_DNA"/>
</dbReference>
<name>A0A9Q8WL19_9PEZI</name>
<evidence type="ECO:0000313" key="3">
    <source>
        <dbReference type="Proteomes" id="UP000830671"/>
    </source>
</evidence>
<gene>
    <name evidence="2" type="ORF">CLUP02_12224</name>
</gene>
<keyword evidence="3" id="KW-1185">Reference proteome</keyword>